<dbReference type="EMBL" id="PQXN01000193">
    <property type="protein sequence ID" value="TGO50052.1"/>
    <property type="molecule type" value="Genomic_DNA"/>
</dbReference>
<gene>
    <name evidence="1" type="ORF">BCON_0193g00130</name>
</gene>
<protein>
    <submittedName>
        <fullName evidence="1">Uncharacterized protein</fullName>
    </submittedName>
</protein>
<dbReference type="Gene3D" id="1.25.40.10">
    <property type="entry name" value="Tetratricopeptide repeat domain"/>
    <property type="match status" value="1"/>
</dbReference>
<dbReference type="OrthoDB" id="2423701at2759"/>
<comment type="caution">
    <text evidence="1">The sequence shown here is derived from an EMBL/GenBank/DDBJ whole genome shotgun (WGS) entry which is preliminary data.</text>
</comment>
<dbReference type="AlphaFoldDB" id="A0A4Z1HS34"/>
<proteinExistence type="predicted"/>
<dbReference type="Proteomes" id="UP000297527">
    <property type="component" value="Unassembled WGS sequence"/>
</dbReference>
<accession>A0A4Z1HS34</accession>
<sequence length="174" mass="19692">MTSITLSEVERADILRQEGNNLYKSGKLLRCTVSRFDWLTGHESANLVPDNCTPLGNLSAAYFEVGDCTQCIVKARRALEILGESNDNKNTDLAEKFQQWIKRAEIPSFESSELKQLQTRLRIFETHLRYRPTFATAKEYCSVGNDKPASLFDYTIGKNEPVSSDLETMADQLC</sequence>
<keyword evidence="2" id="KW-1185">Reference proteome</keyword>
<dbReference type="SUPFAM" id="SSF48452">
    <property type="entry name" value="TPR-like"/>
    <property type="match status" value="1"/>
</dbReference>
<dbReference type="InterPro" id="IPR011990">
    <property type="entry name" value="TPR-like_helical_dom_sf"/>
</dbReference>
<reference evidence="1 2" key="1">
    <citation type="submission" date="2017-12" db="EMBL/GenBank/DDBJ databases">
        <title>Comparative genomics of Botrytis spp.</title>
        <authorList>
            <person name="Valero-Jimenez C.A."/>
            <person name="Tapia P."/>
            <person name="Veloso J."/>
            <person name="Silva-Moreno E."/>
            <person name="Staats M."/>
            <person name="Valdes J.H."/>
            <person name="Van Kan J.A.L."/>
        </authorList>
    </citation>
    <scope>NUCLEOTIDE SEQUENCE [LARGE SCALE GENOMIC DNA]</scope>
    <source>
        <strain evidence="1 2">MUCL11595</strain>
    </source>
</reference>
<name>A0A4Z1HS34_9HELO</name>
<organism evidence="1 2">
    <name type="scientific">Botryotinia convoluta</name>
    <dbReference type="NCBI Taxonomy" id="54673"/>
    <lineage>
        <taxon>Eukaryota</taxon>
        <taxon>Fungi</taxon>
        <taxon>Dikarya</taxon>
        <taxon>Ascomycota</taxon>
        <taxon>Pezizomycotina</taxon>
        <taxon>Leotiomycetes</taxon>
        <taxon>Helotiales</taxon>
        <taxon>Sclerotiniaceae</taxon>
        <taxon>Botryotinia</taxon>
    </lineage>
</organism>
<evidence type="ECO:0000313" key="2">
    <source>
        <dbReference type="Proteomes" id="UP000297527"/>
    </source>
</evidence>
<evidence type="ECO:0000313" key="1">
    <source>
        <dbReference type="EMBL" id="TGO50052.1"/>
    </source>
</evidence>